<gene>
    <name evidence="1" type="ORF">ILEXP_LOCUS14833</name>
    <name evidence="2" type="ORF">ILEXP_LOCUS57121</name>
</gene>
<dbReference type="EMBL" id="CAUOFW020009614">
    <property type="protein sequence ID" value="CAK9186629.1"/>
    <property type="molecule type" value="Genomic_DNA"/>
</dbReference>
<dbReference type="Proteomes" id="UP001642360">
    <property type="component" value="Unassembled WGS sequence"/>
</dbReference>
<organism evidence="1 3">
    <name type="scientific">Ilex paraguariensis</name>
    <name type="common">yerba mate</name>
    <dbReference type="NCBI Taxonomy" id="185542"/>
    <lineage>
        <taxon>Eukaryota</taxon>
        <taxon>Viridiplantae</taxon>
        <taxon>Streptophyta</taxon>
        <taxon>Embryophyta</taxon>
        <taxon>Tracheophyta</taxon>
        <taxon>Spermatophyta</taxon>
        <taxon>Magnoliopsida</taxon>
        <taxon>eudicotyledons</taxon>
        <taxon>Gunneridae</taxon>
        <taxon>Pentapetalae</taxon>
        <taxon>asterids</taxon>
        <taxon>campanulids</taxon>
        <taxon>Aquifoliales</taxon>
        <taxon>Aquifoliaceae</taxon>
        <taxon>Ilex</taxon>
    </lineage>
</organism>
<comment type="caution">
    <text evidence="1">The sequence shown here is derived from an EMBL/GenBank/DDBJ whole genome shotgun (WGS) entry which is preliminary data.</text>
</comment>
<evidence type="ECO:0000313" key="1">
    <source>
        <dbReference type="EMBL" id="CAK9146956.1"/>
    </source>
</evidence>
<protein>
    <submittedName>
        <fullName evidence="1">Uncharacterized protein</fullName>
    </submittedName>
</protein>
<keyword evidence="3" id="KW-1185">Reference proteome</keyword>
<accession>A0ABC8RPP3</accession>
<proteinExistence type="predicted"/>
<evidence type="ECO:0000313" key="2">
    <source>
        <dbReference type="EMBL" id="CAK9186629.1"/>
    </source>
</evidence>
<dbReference type="EMBL" id="CAUOFW020001627">
    <property type="protein sequence ID" value="CAK9146956.1"/>
    <property type="molecule type" value="Genomic_DNA"/>
</dbReference>
<name>A0ABC8RPP3_9AQUA</name>
<evidence type="ECO:0000313" key="3">
    <source>
        <dbReference type="Proteomes" id="UP001642360"/>
    </source>
</evidence>
<sequence>MDSQITKLTIALDCAHSVEAKAEIDTKWLKVDHEDDLRVQIELTDLLKSQDAKIKKLTKEATNSFKKGKDDEVPTEGLLEAPAKGNLEISTEGNPDVLSMDTIELVGKKYELS</sequence>
<reference evidence="1 3" key="1">
    <citation type="submission" date="2024-02" db="EMBL/GenBank/DDBJ databases">
        <authorList>
            <person name="Vignale AGUSTIN F."/>
            <person name="Sosa J E."/>
            <person name="Modenutti C."/>
        </authorList>
    </citation>
    <scope>NUCLEOTIDE SEQUENCE [LARGE SCALE GENOMIC DNA]</scope>
</reference>
<dbReference type="AlphaFoldDB" id="A0ABC8RPP3"/>